<evidence type="ECO:0000256" key="4">
    <source>
        <dbReference type="ARBA" id="ARBA00048448"/>
    </source>
</evidence>
<evidence type="ECO:0000313" key="8">
    <source>
        <dbReference type="EMBL" id="CAE6999371.1"/>
    </source>
</evidence>
<dbReference type="InterPro" id="IPR002937">
    <property type="entry name" value="Amino_oxidase"/>
</dbReference>
<comment type="catalytic activity">
    <reaction evidence="4">
        <text>a secondary aliphatic amine + O2 + H2O = a primary amine + an aldehyde + H2O2</text>
        <dbReference type="Rhea" id="RHEA:26414"/>
        <dbReference type="ChEBI" id="CHEBI:15377"/>
        <dbReference type="ChEBI" id="CHEBI:15379"/>
        <dbReference type="ChEBI" id="CHEBI:16240"/>
        <dbReference type="ChEBI" id="CHEBI:17478"/>
        <dbReference type="ChEBI" id="CHEBI:58855"/>
        <dbReference type="ChEBI" id="CHEBI:65296"/>
        <dbReference type="EC" id="1.4.3.4"/>
    </reaction>
</comment>
<dbReference type="SUPFAM" id="SSF51905">
    <property type="entry name" value="FAD/NAD(P)-binding domain"/>
    <property type="match status" value="1"/>
</dbReference>
<keyword evidence="6" id="KW-0274">FAD</keyword>
<evidence type="ECO:0000259" key="7">
    <source>
        <dbReference type="Pfam" id="PF01593"/>
    </source>
</evidence>
<organism evidence="8 9">
    <name type="scientific">Pyrenophora teres f. teres</name>
    <dbReference type="NCBI Taxonomy" id="97479"/>
    <lineage>
        <taxon>Eukaryota</taxon>
        <taxon>Fungi</taxon>
        <taxon>Dikarya</taxon>
        <taxon>Ascomycota</taxon>
        <taxon>Pezizomycotina</taxon>
        <taxon>Dothideomycetes</taxon>
        <taxon>Pleosporomycetidae</taxon>
        <taxon>Pleosporales</taxon>
        <taxon>Pleosporineae</taxon>
        <taxon>Pleosporaceae</taxon>
        <taxon>Pyrenophora</taxon>
    </lineage>
</organism>
<evidence type="ECO:0000256" key="1">
    <source>
        <dbReference type="ARBA" id="ARBA00001974"/>
    </source>
</evidence>
<gene>
    <name evidence="8" type="ORF">PTTW11_00883</name>
</gene>
<dbReference type="EMBL" id="HG992977">
    <property type="protein sequence ID" value="CAE6999371.1"/>
    <property type="molecule type" value="Genomic_DNA"/>
</dbReference>
<proteinExistence type="inferred from homology"/>
<accession>A0A6S6VR57</accession>
<keyword evidence="3 6" id="KW-0560">Oxidoreductase</keyword>
<dbReference type="PANTHER" id="PTHR43563:SF1">
    <property type="entry name" value="AMINE OXIDASE [FLAVIN-CONTAINING] B"/>
    <property type="match status" value="1"/>
</dbReference>
<comment type="cofactor">
    <cofactor evidence="1 6">
        <name>FAD</name>
        <dbReference type="ChEBI" id="CHEBI:57692"/>
    </cofactor>
</comment>
<evidence type="ECO:0000256" key="3">
    <source>
        <dbReference type="ARBA" id="ARBA00023002"/>
    </source>
</evidence>
<feature type="binding site" evidence="5">
    <location>
        <position position="379"/>
    </location>
    <ligand>
        <name>substrate</name>
    </ligand>
</feature>
<dbReference type="PANTHER" id="PTHR43563">
    <property type="entry name" value="AMINE OXIDASE"/>
    <property type="match status" value="1"/>
</dbReference>
<dbReference type="InterPro" id="IPR001613">
    <property type="entry name" value="Flavin_amine_oxidase"/>
</dbReference>
<dbReference type="AlphaFoldDB" id="A0A6S6VR57"/>
<sequence length="498" mass="55431">MTSRDGYCWTPKEGLKAGLPSVGVISPSSNISSVDTVYDVVVIGAGYSGLTAARNMAVGGLKVLLLEGRDRIGGRSWSSNIDGYPFEMGGTWVHWGQANTWHEVLRYQMEQDLNRSLEFLRGVDHFELRSTHESITMTHKEEDELVASALEKFTNIDGVYGRKAIPLPYSTFKNPESILLDWKSAQDRINEIATTLTPQERTVLEASILLASGGTLETSSFHEFMHWWAMCGYTYAGWMERLITWKFRDGQSTFARRFFEEALATKRLSYAFNTPVKHIHNTKSSVQVTTRKGQTYRAHRAISTIPLNVLGSITFDPPLSAGKQAAIALGHVNQTVKVHAEIANPELRSWTGVTYPHNKLNCAVGDGTTPAGNTHIVCFGGQHNHMDPEADIDATSRAVSSLFDPKQYGAKEAKIERIVFHNWSKDEFAKGAWFFSPPGLVAKHLGDMRERHGNILFANADWALGWRGFIDGAIEEGTRVGQEVRRELLTESASRPTL</sequence>
<feature type="binding site" evidence="5">
    <location>
        <position position="48"/>
    </location>
    <ligand>
        <name>FAD</name>
        <dbReference type="ChEBI" id="CHEBI:57692"/>
    </ligand>
</feature>
<evidence type="ECO:0000256" key="6">
    <source>
        <dbReference type="RuleBase" id="RU362067"/>
    </source>
</evidence>
<evidence type="ECO:0000256" key="5">
    <source>
        <dbReference type="PIRSR" id="PIRSR601613-1"/>
    </source>
</evidence>
<comment type="similarity">
    <text evidence="2 6">Belongs to the flavin monoamine oxidase family.</text>
</comment>
<feature type="binding site" evidence="5">
    <location>
        <position position="276"/>
    </location>
    <ligand>
        <name>FAD</name>
        <dbReference type="ChEBI" id="CHEBI:57692"/>
    </ligand>
</feature>
<dbReference type="Gene3D" id="3.90.660.10">
    <property type="match status" value="2"/>
</dbReference>
<protein>
    <recommendedName>
        <fullName evidence="6">Amine oxidase</fullName>
        <ecNumber evidence="6">1.4.3.-</ecNumber>
    </recommendedName>
</protein>
<dbReference type="InterPro" id="IPR036188">
    <property type="entry name" value="FAD/NAD-bd_sf"/>
</dbReference>
<name>A0A6S6VR57_9PLEO</name>
<dbReference type="EC" id="1.4.3.-" evidence="6"/>
<feature type="domain" description="Amine oxidase" evidence="7">
    <location>
        <begin position="48"/>
        <end position="484"/>
    </location>
</feature>
<evidence type="ECO:0000313" key="9">
    <source>
        <dbReference type="Proteomes" id="UP000472372"/>
    </source>
</evidence>
<keyword evidence="6" id="KW-0285">Flavoprotein</keyword>
<evidence type="ECO:0000256" key="2">
    <source>
        <dbReference type="ARBA" id="ARBA00005995"/>
    </source>
</evidence>
<dbReference type="Pfam" id="PF01593">
    <property type="entry name" value="Amino_oxidase"/>
    <property type="match status" value="1"/>
</dbReference>
<dbReference type="Proteomes" id="UP000472372">
    <property type="component" value="Chromosome 1"/>
</dbReference>
<dbReference type="GO" id="GO:0097621">
    <property type="term" value="F:monoamine oxidase activity"/>
    <property type="evidence" value="ECO:0007669"/>
    <property type="project" value="UniProtKB-EC"/>
</dbReference>
<dbReference type="InterPro" id="IPR050703">
    <property type="entry name" value="Flavin_MAO"/>
</dbReference>
<dbReference type="PRINTS" id="PR00757">
    <property type="entry name" value="AMINEOXDASEF"/>
</dbReference>
<reference evidence="8" key="1">
    <citation type="submission" date="2021-02" db="EMBL/GenBank/DDBJ databases">
        <authorList>
            <person name="Syme A R."/>
            <person name="Syme A R."/>
            <person name="Moolhuijzen P."/>
        </authorList>
    </citation>
    <scope>NUCLEOTIDE SEQUENCE</scope>
    <source>
        <strain evidence="8">W1-1</strain>
    </source>
</reference>
<dbReference type="Gene3D" id="3.50.50.60">
    <property type="entry name" value="FAD/NAD(P)-binding domain"/>
    <property type="match status" value="2"/>
</dbReference>